<dbReference type="Gene3D" id="1.20.1420.60">
    <property type="match status" value="1"/>
</dbReference>
<dbReference type="AlphaFoldDB" id="A0A2S8F1I5"/>
<evidence type="ECO:0000313" key="2">
    <source>
        <dbReference type="EMBL" id="PQO26000.1"/>
    </source>
</evidence>
<dbReference type="OrthoDB" id="9982025at2"/>
<accession>A0A2S8F1I5</accession>
<comment type="caution">
    <text evidence="2">The sequence shown here is derived from an EMBL/GenBank/DDBJ whole genome shotgun (WGS) entry which is preliminary data.</text>
</comment>
<organism evidence="2 3">
    <name type="scientific">Blastopirellula marina</name>
    <dbReference type="NCBI Taxonomy" id="124"/>
    <lineage>
        <taxon>Bacteria</taxon>
        <taxon>Pseudomonadati</taxon>
        <taxon>Planctomycetota</taxon>
        <taxon>Planctomycetia</taxon>
        <taxon>Pirellulales</taxon>
        <taxon>Pirellulaceae</taxon>
        <taxon>Blastopirellula</taxon>
    </lineage>
</organism>
<evidence type="ECO:0000313" key="3">
    <source>
        <dbReference type="Proteomes" id="UP000240009"/>
    </source>
</evidence>
<evidence type="ECO:0000259" key="1">
    <source>
        <dbReference type="Pfam" id="PF14300"/>
    </source>
</evidence>
<proteinExistence type="predicted"/>
<dbReference type="EMBL" id="PUIA01000069">
    <property type="protein sequence ID" value="PQO26000.1"/>
    <property type="molecule type" value="Genomic_DNA"/>
</dbReference>
<reference evidence="2 3" key="1">
    <citation type="submission" date="2018-02" db="EMBL/GenBank/DDBJ databases">
        <title>Comparative genomes isolates from brazilian mangrove.</title>
        <authorList>
            <person name="Araujo J.E."/>
            <person name="Taketani R.G."/>
            <person name="Silva M.C.P."/>
            <person name="Loureco M.V."/>
            <person name="Andreote F.D."/>
        </authorList>
    </citation>
    <scope>NUCLEOTIDE SEQUENCE [LARGE SCALE GENOMIC DNA]</scope>
    <source>
        <strain evidence="2 3">HEX-2 MGV</strain>
    </source>
</reference>
<feature type="domain" description="DNA mimic protein DMP19 C-terminal" evidence="1">
    <location>
        <begin position="24"/>
        <end position="146"/>
    </location>
</feature>
<dbReference type="Proteomes" id="UP000240009">
    <property type="component" value="Unassembled WGS sequence"/>
</dbReference>
<dbReference type="Pfam" id="PF14300">
    <property type="entry name" value="DMP19"/>
    <property type="match status" value="1"/>
</dbReference>
<gene>
    <name evidence="2" type="ORF">C5Y96_21350</name>
</gene>
<protein>
    <recommendedName>
        <fullName evidence="1">DNA mimic protein DMP19 C-terminal domain-containing protein</fullName>
    </recommendedName>
</protein>
<name>A0A2S8F1I5_9BACT</name>
<dbReference type="InterPro" id="IPR025402">
    <property type="entry name" value="DMP19_C"/>
</dbReference>
<dbReference type="RefSeq" id="WP_105357615.1">
    <property type="nucleotide sequence ID" value="NZ_PUIA01000069.1"/>
</dbReference>
<sequence>MQEEDFDILWANLVERSYKPGSAALSECEWNFYAVNLLRGSVPRSGFIGYFENFTGQEILDAHAGLKALGLDSVLALLEKAEAVVLGGKPILPSASPLEIIPSSLTEEEYEQAIDRMDEALGPVSEAFYAQEESIWNALCQYADENNLKPRS</sequence>